<protein>
    <submittedName>
        <fullName evidence="1">Uncharacterized protein</fullName>
    </submittedName>
</protein>
<evidence type="ECO:0000313" key="2">
    <source>
        <dbReference type="Proteomes" id="UP001056120"/>
    </source>
</evidence>
<dbReference type="Proteomes" id="UP001056120">
    <property type="component" value="Linkage Group LG21"/>
</dbReference>
<gene>
    <name evidence="1" type="ORF">L1987_63729</name>
</gene>
<reference evidence="2" key="1">
    <citation type="journal article" date="2022" name="Mol. Ecol. Resour.">
        <title>The genomes of chicory, endive, great burdock and yacon provide insights into Asteraceae palaeo-polyploidization history and plant inulin production.</title>
        <authorList>
            <person name="Fan W."/>
            <person name="Wang S."/>
            <person name="Wang H."/>
            <person name="Wang A."/>
            <person name="Jiang F."/>
            <person name="Liu H."/>
            <person name="Zhao H."/>
            <person name="Xu D."/>
            <person name="Zhang Y."/>
        </authorList>
    </citation>
    <scope>NUCLEOTIDE SEQUENCE [LARGE SCALE GENOMIC DNA]</scope>
    <source>
        <strain evidence="2">cv. Yunnan</strain>
    </source>
</reference>
<keyword evidence="2" id="KW-1185">Reference proteome</keyword>
<organism evidence="1 2">
    <name type="scientific">Smallanthus sonchifolius</name>
    <dbReference type="NCBI Taxonomy" id="185202"/>
    <lineage>
        <taxon>Eukaryota</taxon>
        <taxon>Viridiplantae</taxon>
        <taxon>Streptophyta</taxon>
        <taxon>Embryophyta</taxon>
        <taxon>Tracheophyta</taxon>
        <taxon>Spermatophyta</taxon>
        <taxon>Magnoliopsida</taxon>
        <taxon>eudicotyledons</taxon>
        <taxon>Gunneridae</taxon>
        <taxon>Pentapetalae</taxon>
        <taxon>asterids</taxon>
        <taxon>campanulids</taxon>
        <taxon>Asterales</taxon>
        <taxon>Asteraceae</taxon>
        <taxon>Asteroideae</taxon>
        <taxon>Heliantheae alliance</taxon>
        <taxon>Millerieae</taxon>
        <taxon>Smallanthus</taxon>
    </lineage>
</organism>
<reference evidence="1 2" key="2">
    <citation type="journal article" date="2022" name="Mol. Ecol. Resour.">
        <title>The genomes of chicory, endive, great burdock and yacon provide insights into Asteraceae paleo-polyploidization history and plant inulin production.</title>
        <authorList>
            <person name="Fan W."/>
            <person name="Wang S."/>
            <person name="Wang H."/>
            <person name="Wang A."/>
            <person name="Jiang F."/>
            <person name="Liu H."/>
            <person name="Zhao H."/>
            <person name="Xu D."/>
            <person name="Zhang Y."/>
        </authorList>
    </citation>
    <scope>NUCLEOTIDE SEQUENCE [LARGE SCALE GENOMIC DNA]</scope>
    <source>
        <strain evidence="2">cv. Yunnan</strain>
        <tissue evidence="1">Leaves</tissue>
    </source>
</reference>
<evidence type="ECO:0000313" key="1">
    <source>
        <dbReference type="EMBL" id="KAI3732524.1"/>
    </source>
</evidence>
<name>A0ACB9CE12_9ASTR</name>
<proteinExistence type="predicted"/>
<sequence length="137" mass="15284">MSTELGKGKEREVGDSSEVIKVFPKELQKMTGKVEEKEMVTDLGNAETEVEVVATIEVQNTMVPNKTIGGAEEIDYVLKEIDDAFKLNEMDLGEKGPEIKENNDTDKLSDICFGEGYKWAGKTMVKFTYVTVINLLK</sequence>
<accession>A0ACB9CE12</accession>
<comment type="caution">
    <text evidence="1">The sequence shown here is derived from an EMBL/GenBank/DDBJ whole genome shotgun (WGS) entry which is preliminary data.</text>
</comment>
<dbReference type="EMBL" id="CM042038">
    <property type="protein sequence ID" value="KAI3732524.1"/>
    <property type="molecule type" value="Genomic_DNA"/>
</dbReference>